<sequence>MKRFTLSLSLASLILTGLLATAALALEVTDTDMAGDSPFKVTVVTPVASALLGRFQSGDDIRVPFAYALEQREKGYVMYVKFGDKFSNWVPAALDGESIVFGEKGNGRIFLEGGKVYRTLKGRFKTELRKQD</sequence>
<gene>
    <name evidence="2" type="ORF">BerOc1_02175</name>
</gene>
<comment type="caution">
    <text evidence="2">The sequence shown here is derived from an EMBL/GenBank/DDBJ whole genome shotgun (WGS) entry which is preliminary data.</text>
</comment>
<protein>
    <submittedName>
        <fullName evidence="2">Uncharacterized protein</fullName>
    </submittedName>
</protein>
<dbReference type="EMBL" id="LKAQ01000004">
    <property type="protein sequence ID" value="OIQ50244.1"/>
    <property type="molecule type" value="Genomic_DNA"/>
</dbReference>
<keyword evidence="1" id="KW-0732">Signal</keyword>
<reference evidence="2 3" key="1">
    <citation type="submission" date="2015-09" db="EMBL/GenBank/DDBJ databases">
        <title>Genome of Desulfovibrio dechloracetivorans BerOc1, a mercury methylating strain isolated from highly hydrocarbons and metals contaminated coastal sediments.</title>
        <authorList>
            <person name="Goni Urriza M."/>
            <person name="Gassie C."/>
            <person name="Bouchez O."/>
            <person name="Klopp C."/>
            <person name="Ranchou-Peyruse A."/>
            <person name="Remy G."/>
        </authorList>
    </citation>
    <scope>NUCLEOTIDE SEQUENCE [LARGE SCALE GENOMIC DNA]</scope>
    <source>
        <strain evidence="2 3">BerOc1</strain>
    </source>
</reference>
<organism evidence="2 3">
    <name type="scientific">Pseudodesulfovibrio hydrargyri</name>
    <dbReference type="NCBI Taxonomy" id="2125990"/>
    <lineage>
        <taxon>Bacteria</taxon>
        <taxon>Pseudomonadati</taxon>
        <taxon>Thermodesulfobacteriota</taxon>
        <taxon>Desulfovibrionia</taxon>
        <taxon>Desulfovibrionales</taxon>
        <taxon>Desulfovibrionaceae</taxon>
    </lineage>
</organism>
<evidence type="ECO:0000313" key="2">
    <source>
        <dbReference type="EMBL" id="OIQ50244.1"/>
    </source>
</evidence>
<evidence type="ECO:0000256" key="1">
    <source>
        <dbReference type="SAM" id="SignalP"/>
    </source>
</evidence>
<keyword evidence="3" id="KW-1185">Reference proteome</keyword>
<accession>A0A1J5MWQ3</accession>
<feature type="signal peptide" evidence="1">
    <location>
        <begin position="1"/>
        <end position="25"/>
    </location>
</feature>
<dbReference type="RefSeq" id="WP_071545701.1">
    <property type="nucleotide sequence ID" value="NZ_LKAQ01000004.1"/>
</dbReference>
<feature type="chain" id="PRO_5009635415" evidence="1">
    <location>
        <begin position="26"/>
        <end position="132"/>
    </location>
</feature>
<proteinExistence type="predicted"/>
<dbReference type="AlphaFoldDB" id="A0A1J5MWQ3"/>
<evidence type="ECO:0000313" key="3">
    <source>
        <dbReference type="Proteomes" id="UP000181901"/>
    </source>
</evidence>
<name>A0A1J5MWQ3_9BACT</name>
<dbReference type="Proteomes" id="UP000181901">
    <property type="component" value="Unassembled WGS sequence"/>
</dbReference>